<dbReference type="KEGG" id="nnu:104599702"/>
<reference evidence="4" key="1">
    <citation type="submission" date="2025-08" db="UniProtKB">
        <authorList>
            <consortium name="RefSeq"/>
        </authorList>
    </citation>
    <scope>IDENTIFICATION</scope>
</reference>
<dbReference type="Pfam" id="PF05678">
    <property type="entry name" value="VQ"/>
    <property type="match status" value="1"/>
</dbReference>
<dbReference type="InterPro" id="IPR039609">
    <property type="entry name" value="VQ_15/22"/>
</dbReference>
<dbReference type="Proteomes" id="UP000189703">
    <property type="component" value="Unplaced"/>
</dbReference>
<sequence length="213" mass="23693">MALNDTMSNPSDWMRFYQRNFAGQGVPPAMSDQVSDATAVTTTATSVSTVTQNPTGSSNSSTNSSTMALNPEGRVSRPNRRRSRASRRAPTTLLNTDTTNFRAMVQQFTGIPSTPFSAGSQVGTFNFNFGVDNRSYDSITTTATMTIPTGYNHHYIQQQLQQQHQQQQQPQQQYMFSNINSSDDAFIHQYNNPRANMAVSDDFLVEHFLPRAS</sequence>
<dbReference type="PANTHER" id="PTHR33179">
    <property type="entry name" value="VQ MOTIF-CONTAINING PROTEIN"/>
    <property type="match status" value="1"/>
</dbReference>
<feature type="compositionally biased region" description="Low complexity" evidence="1">
    <location>
        <begin position="45"/>
        <end position="66"/>
    </location>
</feature>
<dbReference type="FunCoup" id="A0A1U8AEF2">
    <property type="interactions" value="40"/>
</dbReference>
<dbReference type="eggNOG" id="ENOG502S4XE">
    <property type="taxonomic scope" value="Eukaryota"/>
</dbReference>
<accession>A0A1U8AEF2</accession>
<evidence type="ECO:0000313" key="3">
    <source>
        <dbReference type="Proteomes" id="UP000189703"/>
    </source>
</evidence>
<organism evidence="3 4">
    <name type="scientific">Nelumbo nucifera</name>
    <name type="common">Sacred lotus</name>
    <dbReference type="NCBI Taxonomy" id="4432"/>
    <lineage>
        <taxon>Eukaryota</taxon>
        <taxon>Viridiplantae</taxon>
        <taxon>Streptophyta</taxon>
        <taxon>Embryophyta</taxon>
        <taxon>Tracheophyta</taxon>
        <taxon>Spermatophyta</taxon>
        <taxon>Magnoliopsida</taxon>
        <taxon>Proteales</taxon>
        <taxon>Nelumbonaceae</taxon>
        <taxon>Nelumbo</taxon>
    </lineage>
</organism>
<dbReference type="AlphaFoldDB" id="A0A1U8AEF2"/>
<dbReference type="InParanoid" id="A0A1U8AEF2"/>
<keyword evidence="3" id="KW-1185">Reference proteome</keyword>
<dbReference type="InterPro" id="IPR008889">
    <property type="entry name" value="VQ"/>
</dbReference>
<evidence type="ECO:0000256" key="1">
    <source>
        <dbReference type="SAM" id="MobiDB-lite"/>
    </source>
</evidence>
<dbReference type="PANTHER" id="PTHR33179:SF29">
    <property type="entry name" value="OS06G0666400 PROTEIN"/>
    <property type="match status" value="1"/>
</dbReference>
<gene>
    <name evidence="4" type="primary">LOC104599702</name>
</gene>
<dbReference type="OrthoDB" id="780193at2759"/>
<feature type="region of interest" description="Disordered" evidence="1">
    <location>
        <begin position="45"/>
        <end position="90"/>
    </location>
</feature>
<protein>
    <submittedName>
        <fullName evidence="4">VQ motif-containing protein 22</fullName>
    </submittedName>
</protein>
<name>A0A1U8AEF2_NELNU</name>
<dbReference type="RefSeq" id="XP_010260643.1">
    <property type="nucleotide sequence ID" value="XM_010262341.1"/>
</dbReference>
<dbReference type="GeneID" id="104599702"/>
<evidence type="ECO:0000259" key="2">
    <source>
        <dbReference type="Pfam" id="PF05678"/>
    </source>
</evidence>
<dbReference type="OMA" id="QVSHGHI"/>
<dbReference type="STRING" id="4432.A0A1U8AEF2"/>
<feature type="domain" description="VQ" evidence="2">
    <location>
        <begin position="88"/>
        <end position="115"/>
    </location>
</feature>
<feature type="compositionally biased region" description="Basic residues" evidence="1">
    <location>
        <begin position="77"/>
        <end position="87"/>
    </location>
</feature>
<proteinExistence type="predicted"/>
<evidence type="ECO:0000313" key="4">
    <source>
        <dbReference type="RefSeq" id="XP_010260643.1"/>
    </source>
</evidence>